<evidence type="ECO:0000256" key="6">
    <source>
        <dbReference type="SAM" id="Phobius"/>
    </source>
</evidence>
<dbReference type="AlphaFoldDB" id="A0A323UIH1"/>
<dbReference type="OrthoDB" id="9813426at2"/>
<dbReference type="PANTHER" id="PTHR42709:SF6">
    <property type="entry name" value="UNDECAPRENYL PHOSPHATE TRANSPORTER A"/>
    <property type="match status" value="1"/>
</dbReference>
<dbReference type="InterPro" id="IPR032816">
    <property type="entry name" value="VTT_dom"/>
</dbReference>
<dbReference type="InterPro" id="IPR051311">
    <property type="entry name" value="DedA_domain"/>
</dbReference>
<keyword evidence="3 6" id="KW-0812">Transmembrane</keyword>
<evidence type="ECO:0000256" key="1">
    <source>
        <dbReference type="ARBA" id="ARBA00004651"/>
    </source>
</evidence>
<evidence type="ECO:0000259" key="7">
    <source>
        <dbReference type="Pfam" id="PF09335"/>
    </source>
</evidence>
<evidence type="ECO:0000256" key="2">
    <source>
        <dbReference type="ARBA" id="ARBA00022475"/>
    </source>
</evidence>
<evidence type="ECO:0000313" key="8">
    <source>
        <dbReference type="EMBL" id="PZA12792.1"/>
    </source>
</evidence>
<evidence type="ECO:0000256" key="5">
    <source>
        <dbReference type="ARBA" id="ARBA00023136"/>
    </source>
</evidence>
<sequence>MFDWIVGAIEGAGSLGVFLLMLAENIFPPIPSEVVMPLAGYAASRGNVGLVTVIIAGTLGSLAGTSAWYYAGHMLGPVRLRLFAETYGRWLTMTPADIDRAAAWFERSGTWAVLVGRLVPGVRTVVSLPAGIAGMPIGRFLSYSAAGTVVWTAALAISGYVMGQNYARVGGFVEPVSNAMLIVAAVIYLYRVATFGRKNAGR</sequence>
<organism evidence="8 9">
    <name type="scientific">Rhodopseudomonas palustris</name>
    <dbReference type="NCBI Taxonomy" id="1076"/>
    <lineage>
        <taxon>Bacteria</taxon>
        <taxon>Pseudomonadati</taxon>
        <taxon>Pseudomonadota</taxon>
        <taxon>Alphaproteobacteria</taxon>
        <taxon>Hyphomicrobiales</taxon>
        <taxon>Nitrobacteraceae</taxon>
        <taxon>Rhodopseudomonas</taxon>
    </lineage>
</organism>
<protein>
    <submittedName>
        <fullName evidence="8">DedA family protein</fullName>
    </submittedName>
</protein>
<comment type="subcellular location">
    <subcellularLocation>
        <location evidence="1">Cell membrane</location>
        <topology evidence="1">Multi-pass membrane protein</topology>
    </subcellularLocation>
</comment>
<comment type="caution">
    <text evidence="8">The sequence shown here is derived from an EMBL/GenBank/DDBJ whole genome shotgun (WGS) entry which is preliminary data.</text>
</comment>
<feature type="transmembrane region" description="Helical" evidence="6">
    <location>
        <begin position="140"/>
        <end position="163"/>
    </location>
</feature>
<feature type="transmembrane region" description="Helical" evidence="6">
    <location>
        <begin position="175"/>
        <end position="193"/>
    </location>
</feature>
<proteinExistence type="predicted"/>
<feature type="domain" description="VTT" evidence="7">
    <location>
        <begin position="30"/>
        <end position="160"/>
    </location>
</feature>
<feature type="transmembrane region" description="Helical" evidence="6">
    <location>
        <begin position="12"/>
        <end position="30"/>
    </location>
</feature>
<dbReference type="GO" id="GO:0005886">
    <property type="term" value="C:plasma membrane"/>
    <property type="evidence" value="ECO:0007669"/>
    <property type="project" value="UniProtKB-SubCell"/>
</dbReference>
<evidence type="ECO:0000313" key="9">
    <source>
        <dbReference type="Proteomes" id="UP000248134"/>
    </source>
</evidence>
<dbReference type="Proteomes" id="UP000248134">
    <property type="component" value="Unassembled WGS sequence"/>
</dbReference>
<dbReference type="PANTHER" id="PTHR42709">
    <property type="entry name" value="ALKALINE PHOSPHATASE LIKE PROTEIN"/>
    <property type="match status" value="1"/>
</dbReference>
<keyword evidence="2" id="KW-1003">Cell membrane</keyword>
<evidence type="ECO:0000256" key="3">
    <source>
        <dbReference type="ARBA" id="ARBA00022692"/>
    </source>
</evidence>
<dbReference type="Pfam" id="PF09335">
    <property type="entry name" value="VTT_dom"/>
    <property type="match status" value="1"/>
</dbReference>
<accession>A0A323UIH1</accession>
<keyword evidence="5 6" id="KW-0472">Membrane</keyword>
<feature type="transmembrane region" description="Helical" evidence="6">
    <location>
        <begin position="50"/>
        <end position="71"/>
    </location>
</feature>
<name>A0A323UIH1_RHOPL</name>
<reference evidence="8 9" key="1">
    <citation type="submission" date="2018-06" db="EMBL/GenBank/DDBJ databases">
        <title>Draft Whole-Genome Sequence of the purple photosynthetic bacterium Rhodospeudomonas palustris XCP.</title>
        <authorList>
            <person name="Rayyan A."/>
            <person name="Meyer T.E."/>
            <person name="Kyndt J.A."/>
        </authorList>
    </citation>
    <scope>NUCLEOTIDE SEQUENCE [LARGE SCALE GENOMIC DNA]</scope>
    <source>
        <strain evidence="8 9">XCP</strain>
    </source>
</reference>
<keyword evidence="4 6" id="KW-1133">Transmembrane helix</keyword>
<dbReference type="EMBL" id="QKQS01000011">
    <property type="protein sequence ID" value="PZA12792.1"/>
    <property type="molecule type" value="Genomic_DNA"/>
</dbReference>
<gene>
    <name evidence="8" type="ORF">DNX69_06670</name>
</gene>
<dbReference type="RefSeq" id="WP_110785242.1">
    <property type="nucleotide sequence ID" value="NZ_QKQS01000011.1"/>
</dbReference>
<evidence type="ECO:0000256" key="4">
    <source>
        <dbReference type="ARBA" id="ARBA00022989"/>
    </source>
</evidence>